<proteinExistence type="predicted"/>
<comment type="caution">
    <text evidence="1">The sequence shown here is derived from an EMBL/GenBank/DDBJ whole genome shotgun (WGS) entry which is preliminary data.</text>
</comment>
<accession>A0A5B6TCJ8</accession>
<gene>
    <name evidence="1" type="ORF">FOA19_20410</name>
</gene>
<evidence type="ECO:0000313" key="2">
    <source>
        <dbReference type="Proteomes" id="UP000324133"/>
    </source>
</evidence>
<evidence type="ECO:0000313" key="1">
    <source>
        <dbReference type="EMBL" id="KAA3436744.1"/>
    </source>
</evidence>
<dbReference type="AlphaFoldDB" id="A0A5B6TCJ8"/>
<protein>
    <submittedName>
        <fullName evidence="1">Uncharacterized protein</fullName>
    </submittedName>
</protein>
<name>A0A5B6TCJ8_9BACT</name>
<dbReference type="RefSeq" id="WP_149092683.1">
    <property type="nucleotide sequence ID" value="NZ_VKKY01000003.1"/>
</dbReference>
<organism evidence="1 2">
    <name type="scientific">Rufibacter hautae</name>
    <dbReference type="NCBI Taxonomy" id="2595005"/>
    <lineage>
        <taxon>Bacteria</taxon>
        <taxon>Pseudomonadati</taxon>
        <taxon>Bacteroidota</taxon>
        <taxon>Cytophagia</taxon>
        <taxon>Cytophagales</taxon>
        <taxon>Hymenobacteraceae</taxon>
        <taxon>Rufibacter</taxon>
    </lineage>
</organism>
<keyword evidence="2" id="KW-1185">Reference proteome</keyword>
<dbReference type="Proteomes" id="UP000324133">
    <property type="component" value="Unassembled WGS sequence"/>
</dbReference>
<dbReference type="OrthoDB" id="854917at2"/>
<sequence length="134" mass="15876">MVYILINEILFHDKEELLYKTMDESKNFYGIHSSKRRTIVAPAFLHIFKFEEGATRTVAVDQQDNYLWVDYNGLTQEIDEETKEEYRSTIIKNSRCNCYNIDFKETACTICDARCQIWNRASSRLLDKHMGWTS</sequence>
<dbReference type="EMBL" id="VKKY01000003">
    <property type="protein sequence ID" value="KAA3436744.1"/>
    <property type="molecule type" value="Genomic_DNA"/>
</dbReference>
<reference evidence="1 2" key="1">
    <citation type="submission" date="2019-07" db="EMBL/GenBank/DDBJ databases">
        <title>Rufibacter sp. nov., isolated from lake sediment.</title>
        <authorList>
            <person name="Qu J.-H."/>
        </authorList>
    </citation>
    <scope>NUCLEOTIDE SEQUENCE [LARGE SCALE GENOMIC DNA]</scope>
    <source>
        <strain evidence="1 2">NBS58-1</strain>
    </source>
</reference>